<dbReference type="EMBL" id="JASSZA010000020">
    <property type="protein sequence ID" value="KAK2085841.1"/>
    <property type="molecule type" value="Genomic_DNA"/>
</dbReference>
<sequence length="172" mass="18131">MSPASRGGLGAQPPQLLHSPSPPLQALPFPQPRGLETQQGHCQNLPLACASPDLGVRAGQCSQPGEHSGHAKSSQRGEHSGHAKSSQRGEHSGHARPWHDPQSVLGSLWPDHSLPVVSNRSLESDWGFPGPASLWPSSSQPLPVLDVTPSLSWALRQKSLSLSGPGTEAQDL</sequence>
<reference evidence="2 3" key="1">
    <citation type="submission" date="2023-05" db="EMBL/GenBank/DDBJ databases">
        <title>B98-5 Cell Line De Novo Hybrid Assembly: An Optical Mapping Approach.</title>
        <authorList>
            <person name="Kananen K."/>
            <person name="Auerbach J.A."/>
            <person name="Kautto E."/>
            <person name="Blachly J.S."/>
        </authorList>
    </citation>
    <scope>NUCLEOTIDE SEQUENCE [LARGE SCALE GENOMIC DNA]</scope>
    <source>
        <strain evidence="2">B95-8</strain>
        <tissue evidence="2">Cell line</tissue>
    </source>
</reference>
<comment type="caution">
    <text evidence="2">The sequence shown here is derived from an EMBL/GenBank/DDBJ whole genome shotgun (WGS) entry which is preliminary data.</text>
</comment>
<gene>
    <name evidence="2" type="ORF">P7K49_035266</name>
</gene>
<feature type="compositionally biased region" description="Pro residues" evidence="1">
    <location>
        <begin position="20"/>
        <end position="31"/>
    </location>
</feature>
<name>A0ABQ9TM65_SAGOE</name>
<evidence type="ECO:0000313" key="3">
    <source>
        <dbReference type="Proteomes" id="UP001266305"/>
    </source>
</evidence>
<protein>
    <submittedName>
        <fullName evidence="2">Uncharacterized protein</fullName>
    </submittedName>
</protein>
<feature type="compositionally biased region" description="Basic and acidic residues" evidence="1">
    <location>
        <begin position="75"/>
        <end position="99"/>
    </location>
</feature>
<proteinExistence type="predicted"/>
<dbReference type="Proteomes" id="UP001266305">
    <property type="component" value="Unassembled WGS sequence"/>
</dbReference>
<organism evidence="2 3">
    <name type="scientific">Saguinus oedipus</name>
    <name type="common">Cotton-top tamarin</name>
    <name type="synonym">Oedipomidas oedipus</name>
    <dbReference type="NCBI Taxonomy" id="9490"/>
    <lineage>
        <taxon>Eukaryota</taxon>
        <taxon>Metazoa</taxon>
        <taxon>Chordata</taxon>
        <taxon>Craniata</taxon>
        <taxon>Vertebrata</taxon>
        <taxon>Euteleostomi</taxon>
        <taxon>Mammalia</taxon>
        <taxon>Eutheria</taxon>
        <taxon>Euarchontoglires</taxon>
        <taxon>Primates</taxon>
        <taxon>Haplorrhini</taxon>
        <taxon>Platyrrhini</taxon>
        <taxon>Cebidae</taxon>
        <taxon>Callitrichinae</taxon>
        <taxon>Saguinus</taxon>
    </lineage>
</organism>
<evidence type="ECO:0000313" key="2">
    <source>
        <dbReference type="EMBL" id="KAK2085841.1"/>
    </source>
</evidence>
<accession>A0ABQ9TM65</accession>
<keyword evidence="3" id="KW-1185">Reference proteome</keyword>
<feature type="region of interest" description="Disordered" evidence="1">
    <location>
        <begin position="1"/>
        <end position="141"/>
    </location>
</feature>
<evidence type="ECO:0000256" key="1">
    <source>
        <dbReference type="SAM" id="MobiDB-lite"/>
    </source>
</evidence>